<evidence type="ECO:0000313" key="2">
    <source>
        <dbReference type="Proteomes" id="UP000812287"/>
    </source>
</evidence>
<organism evidence="1 2">
    <name type="scientific">Guyanagaster necrorhizus</name>
    <dbReference type="NCBI Taxonomy" id="856835"/>
    <lineage>
        <taxon>Eukaryota</taxon>
        <taxon>Fungi</taxon>
        <taxon>Dikarya</taxon>
        <taxon>Basidiomycota</taxon>
        <taxon>Agaricomycotina</taxon>
        <taxon>Agaricomycetes</taxon>
        <taxon>Agaricomycetidae</taxon>
        <taxon>Agaricales</taxon>
        <taxon>Marasmiineae</taxon>
        <taxon>Physalacriaceae</taxon>
        <taxon>Guyanagaster</taxon>
    </lineage>
</organism>
<dbReference type="GeneID" id="66101738"/>
<proteinExistence type="predicted"/>
<dbReference type="AlphaFoldDB" id="A0A9P7VK93"/>
<evidence type="ECO:0000313" key="1">
    <source>
        <dbReference type="EMBL" id="KAG7442666.1"/>
    </source>
</evidence>
<dbReference type="RefSeq" id="XP_043036166.1">
    <property type="nucleotide sequence ID" value="XM_043179444.1"/>
</dbReference>
<dbReference type="Proteomes" id="UP000812287">
    <property type="component" value="Unassembled WGS sequence"/>
</dbReference>
<comment type="caution">
    <text evidence="1">The sequence shown here is derived from an EMBL/GenBank/DDBJ whole genome shotgun (WGS) entry which is preliminary data.</text>
</comment>
<sequence>MLFVGNVAREEADSVGQVMDRYNSLEHTHTMVPVGDVSARHAVRALGGESGFFLTTVAVVYLLDIVQIHHQFIQISDGYTLQDPFALMLSTSNVQWLSSSLTHGIPLVPCFLTVLSTPESTIRYTSSTNLVSLNGAPLGKQTSRNAQRQQPTAIGRFVAFLSLLYA</sequence>
<dbReference type="EMBL" id="MU250549">
    <property type="protein sequence ID" value="KAG7442666.1"/>
    <property type="molecule type" value="Genomic_DNA"/>
</dbReference>
<accession>A0A9P7VK93</accession>
<name>A0A9P7VK93_9AGAR</name>
<gene>
    <name evidence="1" type="ORF">BT62DRAFT_1079045</name>
</gene>
<protein>
    <submittedName>
        <fullName evidence="1">Uncharacterized protein</fullName>
    </submittedName>
</protein>
<keyword evidence="2" id="KW-1185">Reference proteome</keyword>
<reference evidence="1" key="1">
    <citation type="submission" date="2020-11" db="EMBL/GenBank/DDBJ databases">
        <title>Adaptations for nitrogen fixation in a non-lichenized fungal sporocarp promotes dispersal by wood-feeding termites.</title>
        <authorList>
            <consortium name="DOE Joint Genome Institute"/>
            <person name="Koch R.A."/>
            <person name="Yoon G."/>
            <person name="Arayal U."/>
            <person name="Lail K."/>
            <person name="Amirebrahimi M."/>
            <person name="Labutti K."/>
            <person name="Lipzen A."/>
            <person name="Riley R."/>
            <person name="Barry K."/>
            <person name="Henrissat B."/>
            <person name="Grigoriev I.V."/>
            <person name="Herr J.R."/>
            <person name="Aime M.C."/>
        </authorList>
    </citation>
    <scope>NUCLEOTIDE SEQUENCE</scope>
    <source>
        <strain evidence="1">MCA 3950</strain>
    </source>
</reference>